<feature type="transmembrane region" description="Helical" evidence="9">
    <location>
        <begin position="6"/>
        <end position="26"/>
    </location>
</feature>
<evidence type="ECO:0000256" key="1">
    <source>
        <dbReference type="ARBA" id="ARBA00004141"/>
    </source>
</evidence>
<sequence length="138" mass="15855">ITLPAVLVGLNIFAADTLFFAFCSYVKMHFRILGHYYENIVGQSEGETRNNLRRCVRTHQVLIKLVNQINILYSKSTLVNIMTSSFIICLCGFNITITKSKDMSTYLLFIPFLMNSLTEIFLMCFFGDQMIDSVRTQN</sequence>
<feature type="transmembrane region" description="Helical" evidence="9">
    <location>
        <begin position="78"/>
        <end position="97"/>
    </location>
</feature>
<keyword evidence="6 9" id="KW-0472">Membrane</keyword>
<dbReference type="GO" id="GO:0004984">
    <property type="term" value="F:olfactory receptor activity"/>
    <property type="evidence" value="ECO:0007669"/>
    <property type="project" value="InterPro"/>
</dbReference>
<dbReference type="PANTHER" id="PTHR21137">
    <property type="entry name" value="ODORANT RECEPTOR"/>
    <property type="match status" value="1"/>
</dbReference>
<comment type="subcellular location">
    <subcellularLocation>
        <location evidence="1">Membrane</location>
        <topology evidence="1">Multi-pass membrane protein</topology>
    </subcellularLocation>
</comment>
<keyword evidence="11" id="KW-1185">Reference proteome</keyword>
<dbReference type="KEGG" id="dpl:KGM_211555B"/>
<dbReference type="InterPro" id="IPR004117">
    <property type="entry name" value="7tm6_olfct_rcpt"/>
</dbReference>
<dbReference type="InParanoid" id="A0A212EHK5"/>
<feature type="transmembrane region" description="Helical" evidence="9">
    <location>
        <begin position="103"/>
        <end position="126"/>
    </location>
</feature>
<protein>
    <submittedName>
        <fullName evidence="10">Olfactory receptor 12</fullName>
    </submittedName>
</protein>
<keyword evidence="4" id="KW-0552">Olfaction</keyword>
<evidence type="ECO:0000256" key="4">
    <source>
        <dbReference type="ARBA" id="ARBA00022725"/>
    </source>
</evidence>
<reference evidence="10 11" key="1">
    <citation type="journal article" date="2011" name="Cell">
        <title>The monarch butterfly genome yields insights into long-distance migration.</title>
        <authorList>
            <person name="Zhan S."/>
            <person name="Merlin C."/>
            <person name="Boore J.L."/>
            <person name="Reppert S.M."/>
        </authorList>
    </citation>
    <scope>NUCLEOTIDE SEQUENCE [LARGE SCALE GENOMIC DNA]</scope>
    <source>
        <strain evidence="10">F-2</strain>
    </source>
</reference>
<evidence type="ECO:0000256" key="9">
    <source>
        <dbReference type="SAM" id="Phobius"/>
    </source>
</evidence>
<organism evidence="10 11">
    <name type="scientific">Danaus plexippus plexippus</name>
    <dbReference type="NCBI Taxonomy" id="278856"/>
    <lineage>
        <taxon>Eukaryota</taxon>
        <taxon>Metazoa</taxon>
        <taxon>Ecdysozoa</taxon>
        <taxon>Arthropoda</taxon>
        <taxon>Hexapoda</taxon>
        <taxon>Insecta</taxon>
        <taxon>Pterygota</taxon>
        <taxon>Neoptera</taxon>
        <taxon>Endopterygota</taxon>
        <taxon>Lepidoptera</taxon>
        <taxon>Glossata</taxon>
        <taxon>Ditrysia</taxon>
        <taxon>Papilionoidea</taxon>
        <taxon>Nymphalidae</taxon>
        <taxon>Danainae</taxon>
        <taxon>Danaini</taxon>
        <taxon>Danaina</taxon>
        <taxon>Danaus</taxon>
        <taxon>Danaus</taxon>
    </lineage>
</organism>
<keyword evidence="3 9" id="KW-0812">Transmembrane</keyword>
<evidence type="ECO:0000313" key="11">
    <source>
        <dbReference type="Proteomes" id="UP000007151"/>
    </source>
</evidence>
<dbReference type="Pfam" id="PF02949">
    <property type="entry name" value="7tm_6"/>
    <property type="match status" value="1"/>
</dbReference>
<evidence type="ECO:0000256" key="6">
    <source>
        <dbReference type="ARBA" id="ARBA00023136"/>
    </source>
</evidence>
<keyword evidence="2" id="KW-0716">Sensory transduction</keyword>
<keyword evidence="5 9" id="KW-1133">Transmembrane helix</keyword>
<evidence type="ECO:0000313" key="10">
    <source>
        <dbReference type="EMBL" id="OWR40951.1"/>
    </source>
</evidence>
<proteinExistence type="predicted"/>
<evidence type="ECO:0000256" key="7">
    <source>
        <dbReference type="ARBA" id="ARBA00023170"/>
    </source>
</evidence>
<feature type="non-terminal residue" evidence="10">
    <location>
        <position position="1"/>
    </location>
</feature>
<name>A0A212EHK5_DANPL</name>
<keyword evidence="8" id="KW-0807">Transducer</keyword>
<dbReference type="EMBL" id="AGBW02014875">
    <property type="protein sequence ID" value="OWR40951.1"/>
    <property type="molecule type" value="Genomic_DNA"/>
</dbReference>
<evidence type="ECO:0000256" key="8">
    <source>
        <dbReference type="ARBA" id="ARBA00023224"/>
    </source>
</evidence>
<dbReference type="AlphaFoldDB" id="A0A212EHK5"/>
<dbReference type="PANTHER" id="PTHR21137:SF44">
    <property type="entry name" value="ODORANT RECEPTOR 13A-RELATED"/>
    <property type="match status" value="1"/>
</dbReference>
<gene>
    <name evidence="10" type="ORF">KGM_211555B</name>
</gene>
<evidence type="ECO:0000256" key="5">
    <source>
        <dbReference type="ARBA" id="ARBA00022989"/>
    </source>
</evidence>
<dbReference type="GO" id="GO:0005886">
    <property type="term" value="C:plasma membrane"/>
    <property type="evidence" value="ECO:0007669"/>
    <property type="project" value="TreeGrafter"/>
</dbReference>
<dbReference type="GO" id="GO:0007165">
    <property type="term" value="P:signal transduction"/>
    <property type="evidence" value="ECO:0007669"/>
    <property type="project" value="UniProtKB-KW"/>
</dbReference>
<keyword evidence="7 10" id="KW-0675">Receptor</keyword>
<evidence type="ECO:0000256" key="3">
    <source>
        <dbReference type="ARBA" id="ARBA00022692"/>
    </source>
</evidence>
<comment type="caution">
    <text evidence="10">The sequence shown here is derived from an EMBL/GenBank/DDBJ whole genome shotgun (WGS) entry which is preliminary data.</text>
</comment>
<dbReference type="Proteomes" id="UP000007151">
    <property type="component" value="Unassembled WGS sequence"/>
</dbReference>
<accession>A0A212EHK5</accession>
<dbReference type="GO" id="GO:0005549">
    <property type="term" value="F:odorant binding"/>
    <property type="evidence" value="ECO:0007669"/>
    <property type="project" value="InterPro"/>
</dbReference>
<evidence type="ECO:0000256" key="2">
    <source>
        <dbReference type="ARBA" id="ARBA00022606"/>
    </source>
</evidence>